<dbReference type="SUPFAM" id="SSF52540">
    <property type="entry name" value="P-loop containing nucleoside triphosphate hydrolases"/>
    <property type="match status" value="1"/>
</dbReference>
<dbReference type="InterPro" id="IPR011335">
    <property type="entry name" value="Restrct_endonuc-II-like"/>
</dbReference>
<dbReference type="RefSeq" id="WP_379918926.1">
    <property type="nucleotide sequence ID" value="NZ_JBHUDD010000160.1"/>
</dbReference>
<comment type="caution">
    <text evidence="3">The sequence shown here is derived from an EMBL/GenBank/DDBJ whole genome shotgun (WGS) entry which is preliminary data.</text>
</comment>
<dbReference type="SUPFAM" id="SSF52980">
    <property type="entry name" value="Restriction endonuclease-like"/>
    <property type="match status" value="1"/>
</dbReference>
<dbReference type="NCBIfam" id="TIGR02786">
    <property type="entry name" value="addB_alphas"/>
    <property type="match status" value="1"/>
</dbReference>
<name>A0ABW4END9_9RHOB</name>
<protein>
    <submittedName>
        <fullName evidence="3">Double-strand break repair protein AddB</fullName>
    </submittedName>
</protein>
<evidence type="ECO:0000313" key="4">
    <source>
        <dbReference type="Proteomes" id="UP001597186"/>
    </source>
</evidence>
<proteinExistence type="predicted"/>
<sequence length="976" mass="107408">MFDASDRPRVFGLPPGVDFPAELVRRLTDAHADQPPEALSRVRLIVNTSRMARRITDLFAHGPARLLPRIELVTDLPEARLLRGIPPAVPPLRRRLEITRLVAGLLDQAPDLAPRAALYDLSDSLAALMDEMHGEGVSPQVLYDLDVSNHSEHWARSLRFLQIVQHYFDRAGEAPDVETRQRLVVAALGKLWDTEPPQGPVILAGSTGSRGTTMLLMQAVARLPQGAIVLPGYDFDMSADTWADLDDALTAEDHPQYRFRALMHRLGIGPGDVRRWTGTTPPNPARNRLVSLALRPAPVTDRWLAEGPDLGPLTPAFDGVTLLEAPSQRDEALAIAMRLRQAAEEGITAALITPDRMLTRQVTAALDRWGILPDDSAGTPLQLTPPGRFLRLVAALFHRKSDAAALVALLKHPLTHTGSHRGNHLRWTHELELYLRKKGLPHPSVTDLQGFAERHDGAGDWAAWIADCLTGQQDGAELPLAEHVSRHLALAARIAQGPEGVGHGDLWGEKPGREALKAVTELQTEAEAGGPMGPADYAALFNAILQRGEVRERDAPHPRILIWGTLEARVQGADLLILGGLNEGTWPEMPAPDPWLNRQMRHDAGLLLPERRIGLSAHDFQQAIAAPQVWLTRSIRSDDAQTVPSRWLNRLLNLTGGLRDQGGDAAIAEARARGADWLDLTRALEEPGQTPPAHRPAPRPPLDARPRQLSVTEIKRLVRDPYAIYAKHVLRLRPLDPLMRAPDALLRGIVIHEVLEKFVKGVTQHDAPLTPEALMQITETVLAQNVPWPDTRALWHARLQRVSDWFVTSESARLATAQPTGFEIKGSHALRDPVFTLTATADRIDRDDHGRLHIYDYKTGALPSTAQQEKFDKQLLLEAAMAAEGAFAGLDPAPVARALFIGLGSDAKEGPAPLDKHPPARVWEEFSALVSAYLDPEKGFAARRALFKETDVSDYDQLARFGEWDTTQDPVPEDLA</sequence>
<dbReference type="Pfam" id="PF12705">
    <property type="entry name" value="PDDEXK_1"/>
    <property type="match status" value="1"/>
</dbReference>
<dbReference type="InterPro" id="IPR011604">
    <property type="entry name" value="PDDEXK-like_dom_sf"/>
</dbReference>
<feature type="region of interest" description="Disordered" evidence="1">
    <location>
        <begin position="686"/>
        <end position="705"/>
    </location>
</feature>
<evidence type="ECO:0000256" key="1">
    <source>
        <dbReference type="SAM" id="MobiDB-lite"/>
    </source>
</evidence>
<gene>
    <name evidence="3" type="primary">addB</name>
    <name evidence="3" type="ORF">ACFTOW_19540</name>
</gene>
<organism evidence="3 4">
    <name type="scientific">Lacimonas salitolerans</name>
    <dbReference type="NCBI Taxonomy" id="1323750"/>
    <lineage>
        <taxon>Bacteria</taxon>
        <taxon>Pseudomonadati</taxon>
        <taxon>Pseudomonadota</taxon>
        <taxon>Alphaproteobacteria</taxon>
        <taxon>Rhodobacterales</taxon>
        <taxon>Paracoccaceae</taxon>
        <taxon>Lacimonas</taxon>
    </lineage>
</organism>
<dbReference type="InterPro" id="IPR014153">
    <property type="entry name" value="Ds_break_AddB"/>
</dbReference>
<dbReference type="Gene3D" id="3.90.320.10">
    <property type="match status" value="1"/>
</dbReference>
<reference evidence="4" key="1">
    <citation type="journal article" date="2019" name="Int. J. Syst. Evol. Microbiol.">
        <title>The Global Catalogue of Microorganisms (GCM) 10K type strain sequencing project: providing services to taxonomists for standard genome sequencing and annotation.</title>
        <authorList>
            <consortium name="The Broad Institute Genomics Platform"/>
            <consortium name="The Broad Institute Genome Sequencing Center for Infectious Disease"/>
            <person name="Wu L."/>
            <person name="Ma J."/>
        </authorList>
    </citation>
    <scope>NUCLEOTIDE SEQUENCE [LARGE SCALE GENOMIC DNA]</scope>
    <source>
        <strain evidence="4">CGMCC 1.12477</strain>
    </source>
</reference>
<feature type="domain" description="PD-(D/E)XK endonuclease-like" evidence="2">
    <location>
        <begin position="708"/>
        <end position="915"/>
    </location>
</feature>
<feature type="compositionally biased region" description="Pro residues" evidence="1">
    <location>
        <begin position="689"/>
        <end position="703"/>
    </location>
</feature>
<keyword evidence="4" id="KW-1185">Reference proteome</keyword>
<evidence type="ECO:0000313" key="3">
    <source>
        <dbReference type="EMBL" id="MFD1511584.1"/>
    </source>
</evidence>
<dbReference type="Proteomes" id="UP001597186">
    <property type="component" value="Unassembled WGS sequence"/>
</dbReference>
<dbReference type="EMBL" id="JBHUDD010000160">
    <property type="protein sequence ID" value="MFD1511584.1"/>
    <property type="molecule type" value="Genomic_DNA"/>
</dbReference>
<dbReference type="InterPro" id="IPR027417">
    <property type="entry name" value="P-loop_NTPase"/>
</dbReference>
<dbReference type="InterPro" id="IPR038726">
    <property type="entry name" value="PDDEXK_AddAB-type"/>
</dbReference>
<accession>A0ABW4END9</accession>
<evidence type="ECO:0000259" key="2">
    <source>
        <dbReference type="Pfam" id="PF12705"/>
    </source>
</evidence>